<organism evidence="3 4">
    <name type="scientific">[Eubacterium] siraeum</name>
    <dbReference type="NCBI Taxonomy" id="39492"/>
    <lineage>
        <taxon>Bacteria</taxon>
        <taxon>Bacillati</taxon>
        <taxon>Bacillota</taxon>
        <taxon>Clostridia</taxon>
        <taxon>Eubacteriales</taxon>
        <taxon>Oscillospiraceae</taxon>
        <taxon>Oscillospiraceae incertae sedis</taxon>
    </lineage>
</organism>
<dbReference type="InterPro" id="IPR025463">
    <property type="entry name" value="DUF4314"/>
</dbReference>
<name>A0A174Z9J8_9FIRM</name>
<dbReference type="EMBL" id="CZBY01000001">
    <property type="protein sequence ID" value="CUQ80681.1"/>
    <property type="molecule type" value="Genomic_DNA"/>
</dbReference>
<dbReference type="Proteomes" id="UP000095662">
    <property type="component" value="Unassembled WGS sequence"/>
</dbReference>
<feature type="domain" description="DUF4314" evidence="2">
    <location>
        <begin position="131"/>
        <end position="194"/>
    </location>
</feature>
<dbReference type="STRING" id="39492.ERS852540_00075"/>
<dbReference type="Pfam" id="PF14192">
    <property type="entry name" value="DUF4314"/>
    <property type="match status" value="1"/>
</dbReference>
<evidence type="ECO:0000259" key="2">
    <source>
        <dbReference type="Pfam" id="PF14192"/>
    </source>
</evidence>
<feature type="region of interest" description="Disordered" evidence="1">
    <location>
        <begin position="197"/>
        <end position="219"/>
    </location>
</feature>
<evidence type="ECO:0000256" key="1">
    <source>
        <dbReference type="SAM" id="MobiDB-lite"/>
    </source>
</evidence>
<evidence type="ECO:0000313" key="3">
    <source>
        <dbReference type="EMBL" id="CUQ80681.1"/>
    </source>
</evidence>
<protein>
    <recommendedName>
        <fullName evidence="2">DUF4314 domain-containing protein</fullName>
    </recommendedName>
</protein>
<gene>
    <name evidence="3" type="ORF">ERS852540_00075</name>
</gene>
<evidence type="ECO:0000313" key="4">
    <source>
        <dbReference type="Proteomes" id="UP000095662"/>
    </source>
</evidence>
<dbReference type="AlphaFoldDB" id="A0A174Z9J8"/>
<feature type="compositionally biased region" description="Acidic residues" evidence="1">
    <location>
        <begin position="197"/>
        <end position="213"/>
    </location>
</feature>
<accession>A0A174Z9J8</accession>
<sequence length="219" mass="25085">MTDKAKPPQPMAFKNLAELKRYIKIGTEFKATSHKYHPDIVGLTRVVTKVQTNGFYSKIKDEPNHRFSDCNGGKGFFTEVGKAGGYIFDGTAVKVLDKRGENGVIYELEFYRENTEVNSMNEYDRLYRQAQRYKEQYPEGTRILLLHMGDDPRPVEDDMRGTVKYVDDMSTVHCRFDNGRQLGIIPGEDSFRKLTDEELAEEQADSEDMDEDNGPVMGM</sequence>
<proteinExistence type="predicted"/>
<reference evidence="3 4" key="1">
    <citation type="submission" date="2015-09" db="EMBL/GenBank/DDBJ databases">
        <authorList>
            <consortium name="Pathogen Informatics"/>
        </authorList>
    </citation>
    <scope>NUCLEOTIDE SEQUENCE [LARGE SCALE GENOMIC DNA]</scope>
    <source>
        <strain evidence="3 4">2789STDY5834928</strain>
    </source>
</reference>